<dbReference type="PANTHER" id="PTHR46007">
    <property type="entry name" value="MEDIATOR OF RNA POLYMERASE II TRANSCRIPTION SUBUNIT 12"/>
    <property type="match status" value="1"/>
</dbReference>
<feature type="region of interest" description="Disordered" evidence="1">
    <location>
        <begin position="56"/>
        <end position="75"/>
    </location>
</feature>
<gene>
    <name evidence="2" type="primary">PLEST011552</name>
    <name evidence="2" type="ORF">PLESTB_000433200</name>
</gene>
<dbReference type="Proteomes" id="UP001165080">
    <property type="component" value="Unassembled WGS sequence"/>
</dbReference>
<organism evidence="2 3">
    <name type="scientific">Pleodorina starrii</name>
    <dbReference type="NCBI Taxonomy" id="330485"/>
    <lineage>
        <taxon>Eukaryota</taxon>
        <taxon>Viridiplantae</taxon>
        <taxon>Chlorophyta</taxon>
        <taxon>core chlorophytes</taxon>
        <taxon>Chlorophyceae</taxon>
        <taxon>CS clade</taxon>
        <taxon>Chlamydomonadales</taxon>
        <taxon>Volvocaceae</taxon>
        <taxon>Pleodorina</taxon>
    </lineage>
</organism>
<feature type="region of interest" description="Disordered" evidence="1">
    <location>
        <begin position="299"/>
        <end position="362"/>
    </location>
</feature>
<evidence type="ECO:0000313" key="2">
    <source>
        <dbReference type="EMBL" id="GLC50799.1"/>
    </source>
</evidence>
<reference evidence="2 3" key="1">
    <citation type="journal article" date="2023" name="Commun. Biol.">
        <title>Reorganization of the ancestral sex-determining regions during the evolution of trioecy in Pleodorina starrii.</title>
        <authorList>
            <person name="Takahashi K."/>
            <person name="Suzuki S."/>
            <person name="Kawai-Toyooka H."/>
            <person name="Yamamoto K."/>
            <person name="Hamaji T."/>
            <person name="Ootsuki R."/>
            <person name="Yamaguchi H."/>
            <person name="Kawachi M."/>
            <person name="Higashiyama T."/>
            <person name="Nozaki H."/>
        </authorList>
    </citation>
    <scope>NUCLEOTIDE SEQUENCE [LARGE SCALE GENOMIC DNA]</scope>
    <source>
        <strain evidence="2 3">NIES-4479</strain>
    </source>
</reference>
<dbReference type="GO" id="GO:0045944">
    <property type="term" value="P:positive regulation of transcription by RNA polymerase II"/>
    <property type="evidence" value="ECO:0007669"/>
    <property type="project" value="TreeGrafter"/>
</dbReference>
<feature type="region of interest" description="Disordered" evidence="1">
    <location>
        <begin position="382"/>
        <end position="534"/>
    </location>
</feature>
<feature type="compositionally biased region" description="Low complexity" evidence="1">
    <location>
        <begin position="447"/>
        <end position="462"/>
    </location>
</feature>
<feature type="compositionally biased region" description="Gly residues" evidence="1">
    <location>
        <begin position="924"/>
        <end position="943"/>
    </location>
</feature>
<feature type="region of interest" description="Disordered" evidence="1">
    <location>
        <begin position="716"/>
        <end position="748"/>
    </location>
</feature>
<feature type="region of interest" description="Disordered" evidence="1">
    <location>
        <begin position="924"/>
        <end position="961"/>
    </location>
</feature>
<feature type="compositionally biased region" description="Low complexity" evidence="1">
    <location>
        <begin position="147"/>
        <end position="167"/>
    </location>
</feature>
<feature type="region of interest" description="Disordered" evidence="1">
    <location>
        <begin position="1208"/>
        <end position="1266"/>
    </location>
</feature>
<feature type="compositionally biased region" description="Basic and acidic residues" evidence="1">
    <location>
        <begin position="95"/>
        <end position="111"/>
    </location>
</feature>
<dbReference type="PANTHER" id="PTHR46007:SF8">
    <property type="entry name" value="C2H2-TYPE DOMAIN-CONTAINING PROTEIN"/>
    <property type="match status" value="1"/>
</dbReference>
<name>A0A9W6BEV8_9CHLO</name>
<feature type="region of interest" description="Disordered" evidence="1">
    <location>
        <begin position="80"/>
        <end position="167"/>
    </location>
</feature>
<feature type="compositionally biased region" description="Basic and acidic residues" evidence="1">
    <location>
        <begin position="1219"/>
        <end position="1231"/>
    </location>
</feature>
<feature type="compositionally biased region" description="Basic and acidic residues" evidence="1">
    <location>
        <begin position="411"/>
        <end position="422"/>
    </location>
</feature>
<proteinExistence type="predicted"/>
<feature type="compositionally biased region" description="Acidic residues" evidence="1">
    <location>
        <begin position="1232"/>
        <end position="1241"/>
    </location>
</feature>
<feature type="compositionally biased region" description="Basic and acidic residues" evidence="1">
    <location>
        <begin position="133"/>
        <end position="144"/>
    </location>
</feature>
<protein>
    <submittedName>
        <fullName evidence="2">Uncharacterized protein</fullName>
    </submittedName>
</protein>
<feature type="region of interest" description="Disordered" evidence="1">
    <location>
        <begin position="212"/>
        <end position="245"/>
    </location>
</feature>
<feature type="compositionally biased region" description="Low complexity" evidence="1">
    <location>
        <begin position="718"/>
        <end position="729"/>
    </location>
</feature>
<feature type="region of interest" description="Disordered" evidence="1">
    <location>
        <begin position="181"/>
        <end position="200"/>
    </location>
</feature>
<dbReference type="GO" id="GO:0016592">
    <property type="term" value="C:mediator complex"/>
    <property type="evidence" value="ECO:0007669"/>
    <property type="project" value="TreeGrafter"/>
</dbReference>
<evidence type="ECO:0000313" key="3">
    <source>
        <dbReference type="Proteomes" id="UP001165080"/>
    </source>
</evidence>
<keyword evidence="3" id="KW-1185">Reference proteome</keyword>
<comment type="caution">
    <text evidence="2">The sequence shown here is derived from an EMBL/GenBank/DDBJ whole genome shotgun (WGS) entry which is preliminary data.</text>
</comment>
<dbReference type="AlphaFoldDB" id="A0A9W6BEV8"/>
<accession>A0A9W6BEV8</accession>
<feature type="compositionally biased region" description="Basic and acidic residues" evidence="1">
    <location>
        <begin position="470"/>
        <end position="487"/>
    </location>
</feature>
<feature type="compositionally biased region" description="Gly residues" evidence="1">
    <location>
        <begin position="228"/>
        <end position="244"/>
    </location>
</feature>
<feature type="compositionally biased region" description="Pro residues" evidence="1">
    <location>
        <begin position="341"/>
        <end position="359"/>
    </location>
</feature>
<sequence length="1266" mass="131075">MYDIQPRMRLVKLLRIIFAAAADIPRIGDEAITALAEKVVELGYEVVTLAGEKPRPSVQELKGPRGSSACVGRPIELGGGRSSSFELSSSSDSDGEVRPLHLRTEGSEGRVEGQGGCYPPEGWALGLGLGQPPDRRFLDADHHPSGPRTQPQQQQRQRLSASGLPAGAAAVATVSGLSLPVGSPEAQGGREGSSNTDGDGALAAVGAAAAGSANGAGQGAGDASSGGHLNGGAQPGGGVGGEGSNSGCDGDGTVTTTTDCAAACSNSRASPSGTSGRFSAGDGGGAAIIGSSKGGLGPYPLKAGEAERCPGDDEDSAAAAAAGGAGSGPGATVDDGTDGPPWVPSPPPPPPPPPPPAPPAEDLLRRILGALAWRDERKVLRLKLAAKPPRLKRLEDSSSDSNSDSASEPADGLREEGEEAPRRAGVVVVAAKTVEGNGEGGEKEEAQQQGRGRQQQQQQQRQGEGGKCTEAGEEREGQAREEEKGGEEGQGQGKDSAEAEAQAQGREEPEQQQQRQQEQREQSPSCGGGGGEGEVSEEVRQLWLQLRKDRAAGYIGAVLATAIQRLKFHLVLGSHRAMALRYWFRSLVRLTEDLVRPTLAEPLTAAAAEAAAAAGEVRVWPWLQIRSDVEGPAGNLRTMMQLATLRGAMRRHLVASLLQPLGHPDRQQWCQLAEHSIAWHMRGGPLAPVGPEEEAAALGRRRRRGRLACLTTWDEPWQQQQAQEQQAQQTGVSMRGEGIPGRKASGAGSGRCAAAEAEGCSAAGCGEGGGCSAGAGGAGGGGNVGCRGQDASALAPAPPDGAGPHASRGADAGGAAEAVVDDIGQPAAAAAVAAAAAAAAASTASGGSAVAASESCSEVCELVGWLAGELAPLWERLAQRALEAEVGRGGDSPALAGEFVELARLCQKAEGDWGIMTLLPEGPGGGGLGGGAEEGAGGAGAGGQQQQRKATRRHGRGGDGDGGGGCVAVVAEAAPRPVLARSRTLCAQLARRFEYRWPVAVVGSETLAALIYIHALYVRISLAHSIPMWMPTLLNPPPQSSTTTSPAAKRCSGDPYRPRPGSPPCVVLQWMGGRVKGLRFGGSLEEIRVNLQPGRSFYGVYCEAHRNVLRHGFAAFICDSIEDVQTAVCVSAKVRDDLQLYHLQETICFVQVTCSEQEGREWKNAYLQGGWLEAFRMVDDGRRPRLGRMEIYLAALRRRRGTSHLEAGLVSRPGRGGGRGRDREAARRELEELVEEAGEEEEGRRGARGVGGGQQRPGMRILRARR</sequence>
<feature type="compositionally biased region" description="Low complexity" evidence="1">
    <location>
        <begin position="82"/>
        <end position="92"/>
    </location>
</feature>
<feature type="region of interest" description="Disordered" evidence="1">
    <location>
        <begin position="1036"/>
        <end position="1059"/>
    </location>
</feature>
<dbReference type="GO" id="GO:0003713">
    <property type="term" value="F:transcription coactivator activity"/>
    <property type="evidence" value="ECO:0007669"/>
    <property type="project" value="TreeGrafter"/>
</dbReference>
<evidence type="ECO:0000256" key="1">
    <source>
        <dbReference type="SAM" id="MobiDB-lite"/>
    </source>
</evidence>
<dbReference type="InterPro" id="IPR051647">
    <property type="entry name" value="Mediator_comp_sub12"/>
</dbReference>
<dbReference type="EMBL" id="BRXU01000004">
    <property type="protein sequence ID" value="GLC50799.1"/>
    <property type="molecule type" value="Genomic_DNA"/>
</dbReference>